<keyword evidence="7 12" id="KW-0472">Membrane</keyword>
<dbReference type="InterPro" id="IPR044775">
    <property type="entry name" value="MFS_ERD6/Tret1-like"/>
</dbReference>
<feature type="transmembrane region" description="Helical" evidence="12">
    <location>
        <begin position="319"/>
        <end position="341"/>
    </location>
</feature>
<name>A0A1J1I0N1_9DIPT</name>
<dbReference type="GO" id="GO:0015574">
    <property type="term" value="F:trehalose transmembrane transporter activity"/>
    <property type="evidence" value="ECO:0007669"/>
    <property type="project" value="UniProtKB-ARBA"/>
</dbReference>
<dbReference type="Proteomes" id="UP000183832">
    <property type="component" value="Unassembled WGS sequence"/>
</dbReference>
<evidence type="ECO:0000256" key="9">
    <source>
        <dbReference type="ARBA" id="ARBA00024348"/>
    </source>
</evidence>
<organism evidence="14 15">
    <name type="scientific">Clunio marinus</name>
    <dbReference type="NCBI Taxonomy" id="568069"/>
    <lineage>
        <taxon>Eukaryota</taxon>
        <taxon>Metazoa</taxon>
        <taxon>Ecdysozoa</taxon>
        <taxon>Arthropoda</taxon>
        <taxon>Hexapoda</taxon>
        <taxon>Insecta</taxon>
        <taxon>Pterygota</taxon>
        <taxon>Neoptera</taxon>
        <taxon>Endopterygota</taxon>
        <taxon>Diptera</taxon>
        <taxon>Nematocera</taxon>
        <taxon>Chironomoidea</taxon>
        <taxon>Chironomidae</taxon>
        <taxon>Clunio</taxon>
    </lineage>
</organism>
<comment type="subcellular location">
    <subcellularLocation>
        <location evidence="1">Cell membrane</location>
        <topology evidence="1">Multi-pass membrane protein</topology>
    </subcellularLocation>
</comment>
<feature type="transmembrane region" description="Helical" evidence="12">
    <location>
        <begin position="16"/>
        <end position="37"/>
    </location>
</feature>
<dbReference type="PANTHER" id="PTHR48021">
    <property type="match status" value="1"/>
</dbReference>
<dbReference type="Gene3D" id="1.20.1250.20">
    <property type="entry name" value="MFS general substrate transporter like domains"/>
    <property type="match status" value="1"/>
</dbReference>
<evidence type="ECO:0000256" key="3">
    <source>
        <dbReference type="ARBA" id="ARBA00022475"/>
    </source>
</evidence>
<evidence type="ECO:0000313" key="14">
    <source>
        <dbReference type="EMBL" id="CRK93140.1"/>
    </source>
</evidence>
<dbReference type="PROSITE" id="PS50850">
    <property type="entry name" value="MFS"/>
    <property type="match status" value="1"/>
</dbReference>
<dbReference type="GO" id="GO:0051119">
    <property type="term" value="F:sugar transmembrane transporter activity"/>
    <property type="evidence" value="ECO:0007669"/>
    <property type="project" value="InterPro"/>
</dbReference>
<feature type="transmembrane region" description="Helical" evidence="12">
    <location>
        <begin position="254"/>
        <end position="275"/>
    </location>
</feature>
<dbReference type="AlphaFoldDB" id="A0A1J1I0N1"/>
<evidence type="ECO:0000256" key="5">
    <source>
        <dbReference type="ARBA" id="ARBA00022692"/>
    </source>
</evidence>
<dbReference type="NCBIfam" id="TIGR00879">
    <property type="entry name" value="SP"/>
    <property type="match status" value="1"/>
</dbReference>
<dbReference type="PANTHER" id="PTHR48021:SF1">
    <property type="entry name" value="GH07001P-RELATED"/>
    <property type="match status" value="1"/>
</dbReference>
<keyword evidence="5 12" id="KW-0812">Transmembrane</keyword>
<accession>A0A1J1I0N1</accession>
<dbReference type="EMBL" id="CVRI01000036">
    <property type="protein sequence ID" value="CRK93140.1"/>
    <property type="molecule type" value="Genomic_DNA"/>
</dbReference>
<dbReference type="InterPro" id="IPR005829">
    <property type="entry name" value="Sugar_transporter_CS"/>
</dbReference>
<reference evidence="14 15" key="1">
    <citation type="submission" date="2015-04" db="EMBL/GenBank/DDBJ databases">
        <authorList>
            <person name="Syromyatnikov M.Y."/>
            <person name="Popov V.N."/>
        </authorList>
    </citation>
    <scope>NUCLEOTIDE SEQUENCE [LARGE SCALE GENOMIC DNA]</scope>
</reference>
<dbReference type="PRINTS" id="PR00171">
    <property type="entry name" value="SUGRTRNSPORT"/>
</dbReference>
<sequence length="462" mass="50632">MEEPVKIQKTIKWPQIVAALSAAGGAFAVGAAIGWPAPAGPRLVGGEEDYFSIGQSAFDWTSSILNVGAAISCLPIGYLMKKFGRKWAMIGLTLPFVVGWALVIWAQNFAMLFIGRLLIGLAGGAFCVSSPQYSSETAEKEIRGIVGTFCVLLIHLGVLYAYVVGAFVSVFWLSIICALLPILFFATFIFMPESPVYLITEKREDDAIKSYKWLRGSSYDPLHEITELKDELEENEKNKVSYSEVFARKSTRRALVIGFGLLFFQQFSGINAVIFNSTKIFAAANTDIDPDYQTIIIGSVLVGATFLGSVLVDKFGRKILLVMSSVVMSITLITFGLYFYLLDIESSAVDSLSWLPLTSLCLFLVFYSIGYGPLPWLILSEVYSKDCNTIASPITGTFSWSLAFLITATFNSVSDGIGLGATFWIFAGISIIGILFSYFIVIETKAKTMADIQRILNGEKVM</sequence>
<feature type="transmembrane region" description="Helical" evidence="12">
    <location>
        <begin position="87"/>
        <end position="106"/>
    </location>
</feature>
<evidence type="ECO:0000256" key="6">
    <source>
        <dbReference type="ARBA" id="ARBA00022989"/>
    </source>
</evidence>
<feature type="transmembrane region" description="Helical" evidence="12">
    <location>
        <begin position="112"/>
        <end position="130"/>
    </location>
</feature>
<dbReference type="OrthoDB" id="6612291at2759"/>
<feature type="transmembrane region" description="Helical" evidence="12">
    <location>
        <begin position="416"/>
        <end position="441"/>
    </location>
</feature>
<evidence type="ECO:0000256" key="1">
    <source>
        <dbReference type="ARBA" id="ARBA00004651"/>
    </source>
</evidence>
<feature type="transmembrane region" description="Helical" evidence="12">
    <location>
        <begin position="169"/>
        <end position="191"/>
    </location>
</feature>
<keyword evidence="8" id="KW-0325">Glycoprotein</keyword>
<keyword evidence="15" id="KW-1185">Reference proteome</keyword>
<evidence type="ECO:0000313" key="15">
    <source>
        <dbReference type="Proteomes" id="UP000183832"/>
    </source>
</evidence>
<feature type="transmembrane region" description="Helical" evidence="12">
    <location>
        <begin position="390"/>
        <end position="410"/>
    </location>
</feature>
<evidence type="ECO:0000256" key="11">
    <source>
        <dbReference type="RuleBase" id="RU003346"/>
    </source>
</evidence>
<evidence type="ECO:0000256" key="8">
    <source>
        <dbReference type="ARBA" id="ARBA00023180"/>
    </source>
</evidence>
<dbReference type="PROSITE" id="PS00216">
    <property type="entry name" value="SUGAR_TRANSPORT_1"/>
    <property type="match status" value="1"/>
</dbReference>
<dbReference type="SUPFAM" id="SSF103473">
    <property type="entry name" value="MFS general substrate transporter"/>
    <property type="match status" value="1"/>
</dbReference>
<feature type="domain" description="Major facilitator superfamily (MFS) profile" evidence="13">
    <location>
        <begin position="18"/>
        <end position="445"/>
    </location>
</feature>
<feature type="transmembrane region" description="Helical" evidence="12">
    <location>
        <begin position="295"/>
        <end position="312"/>
    </location>
</feature>
<evidence type="ECO:0000256" key="12">
    <source>
        <dbReference type="SAM" id="Phobius"/>
    </source>
</evidence>
<feature type="transmembrane region" description="Helical" evidence="12">
    <location>
        <begin position="353"/>
        <end position="378"/>
    </location>
</feature>
<dbReference type="CDD" id="cd17358">
    <property type="entry name" value="MFS_GLUT6_8_Class3_like"/>
    <property type="match status" value="1"/>
</dbReference>
<evidence type="ECO:0000259" key="13">
    <source>
        <dbReference type="PROSITE" id="PS50850"/>
    </source>
</evidence>
<feature type="transmembrane region" description="Helical" evidence="12">
    <location>
        <begin position="142"/>
        <end position="163"/>
    </location>
</feature>
<dbReference type="InterPro" id="IPR036259">
    <property type="entry name" value="MFS_trans_sf"/>
</dbReference>
<dbReference type="FunFam" id="1.20.1250.20:FF:000055">
    <property type="entry name" value="Facilitated trehalose transporter Tret1-2 homolog"/>
    <property type="match status" value="1"/>
</dbReference>
<evidence type="ECO:0000256" key="7">
    <source>
        <dbReference type="ARBA" id="ARBA00023136"/>
    </source>
</evidence>
<evidence type="ECO:0000256" key="2">
    <source>
        <dbReference type="ARBA" id="ARBA00022448"/>
    </source>
</evidence>
<dbReference type="InterPro" id="IPR050549">
    <property type="entry name" value="MFS_Trehalose_Transporter"/>
</dbReference>
<dbReference type="InterPro" id="IPR020846">
    <property type="entry name" value="MFS_dom"/>
</dbReference>
<keyword evidence="6 12" id="KW-1133">Transmembrane helix</keyword>
<keyword evidence="3" id="KW-1003">Cell membrane</keyword>
<dbReference type="GO" id="GO:0005886">
    <property type="term" value="C:plasma membrane"/>
    <property type="evidence" value="ECO:0007669"/>
    <property type="project" value="UniProtKB-SubCell"/>
</dbReference>
<dbReference type="STRING" id="568069.A0A1J1I0N1"/>
<keyword evidence="2 11" id="KW-0813">Transport</keyword>
<keyword evidence="4" id="KW-0762">Sugar transport</keyword>
<dbReference type="InterPro" id="IPR003663">
    <property type="entry name" value="Sugar/inositol_transpt"/>
</dbReference>
<protein>
    <recommendedName>
        <fullName evidence="10">Facilitated trehalose transporter Tret1</fullName>
    </recommendedName>
</protein>
<evidence type="ECO:0000256" key="4">
    <source>
        <dbReference type="ARBA" id="ARBA00022597"/>
    </source>
</evidence>
<proteinExistence type="inferred from homology"/>
<gene>
    <name evidence="14" type="ORF">CLUMA_CG006476</name>
</gene>
<evidence type="ECO:0000256" key="10">
    <source>
        <dbReference type="ARBA" id="ARBA00069106"/>
    </source>
</evidence>
<dbReference type="PROSITE" id="PS00217">
    <property type="entry name" value="SUGAR_TRANSPORT_2"/>
    <property type="match status" value="1"/>
</dbReference>
<comment type="similarity">
    <text evidence="9">Belongs to the major facilitator superfamily. Sugar transporter (TC 2.A.1.1) family. Trehalose transporter subfamily.</text>
</comment>
<feature type="transmembrane region" description="Helical" evidence="12">
    <location>
        <begin position="57"/>
        <end position="80"/>
    </location>
</feature>
<dbReference type="Pfam" id="PF00083">
    <property type="entry name" value="Sugar_tr"/>
    <property type="match status" value="1"/>
</dbReference>
<dbReference type="InterPro" id="IPR005828">
    <property type="entry name" value="MFS_sugar_transport-like"/>
</dbReference>